<gene>
    <name evidence="6" type="ORF">VTK73DRAFT_8477</name>
</gene>
<feature type="compositionally biased region" description="Basic and acidic residues" evidence="5">
    <location>
        <begin position="203"/>
        <end position="214"/>
    </location>
</feature>
<evidence type="ECO:0000256" key="3">
    <source>
        <dbReference type="ARBA" id="ARBA00023054"/>
    </source>
</evidence>
<evidence type="ECO:0000256" key="4">
    <source>
        <dbReference type="ARBA" id="ARBA00023242"/>
    </source>
</evidence>
<feature type="compositionally biased region" description="Acidic residues" evidence="5">
    <location>
        <begin position="101"/>
        <end position="121"/>
    </location>
</feature>
<comment type="similarity">
    <text evidence="2">Belongs to the RRP17 family.</text>
</comment>
<evidence type="ECO:0000256" key="5">
    <source>
        <dbReference type="SAM" id="MobiDB-lite"/>
    </source>
</evidence>
<proteinExistence type="inferred from homology"/>
<feature type="region of interest" description="Disordered" evidence="5">
    <location>
        <begin position="1"/>
        <end position="25"/>
    </location>
</feature>
<protein>
    <recommendedName>
        <fullName evidence="8">Ribosomal RNA-processing protein 17</fullName>
    </recommendedName>
</protein>
<name>A0ABR3W8B5_9PEZI</name>
<dbReference type="PANTHER" id="PTHR14577:SF0">
    <property type="entry name" value="NUCLEOLAR PROTEIN 12"/>
    <property type="match status" value="1"/>
</dbReference>
<sequence>MAVQPRSKRGFAPPPPSTKRKAASAVEEISFDDNARAEYLTGFHKRKQARIKHAQEMAAQKARQERIELRKQLREERKQAVEEHVKAVNKMLAEAQKAGTEDADGTAASEEEEEWGGIQDEEPPKPVDREEEYVDEGRFTTVTVESVTIDKEGIHKPPPEVENEDEEEEGNHSEGKTTAEGPEGEDSARPRKVGPKRKKKKFRYETKLERQISERKRKAKSRR</sequence>
<feature type="compositionally biased region" description="Basic and acidic residues" evidence="5">
    <location>
        <begin position="148"/>
        <end position="159"/>
    </location>
</feature>
<dbReference type="Proteomes" id="UP001586593">
    <property type="component" value="Unassembled WGS sequence"/>
</dbReference>
<comment type="subcellular location">
    <subcellularLocation>
        <location evidence="1">Nucleus</location>
        <location evidence="1">Nucleolus</location>
    </subcellularLocation>
</comment>
<dbReference type="PANTHER" id="PTHR14577">
    <property type="entry name" value="NUCLEOLAR PROTEIN 12"/>
    <property type="match status" value="1"/>
</dbReference>
<evidence type="ECO:0008006" key="8">
    <source>
        <dbReference type="Google" id="ProtNLM"/>
    </source>
</evidence>
<feature type="region of interest" description="Disordered" evidence="5">
    <location>
        <begin position="93"/>
        <end position="223"/>
    </location>
</feature>
<keyword evidence="7" id="KW-1185">Reference proteome</keyword>
<accession>A0ABR3W8B5</accession>
<dbReference type="Pfam" id="PF09805">
    <property type="entry name" value="Nop25"/>
    <property type="match status" value="1"/>
</dbReference>
<evidence type="ECO:0000313" key="6">
    <source>
        <dbReference type="EMBL" id="KAL1855765.1"/>
    </source>
</evidence>
<evidence type="ECO:0000256" key="1">
    <source>
        <dbReference type="ARBA" id="ARBA00004604"/>
    </source>
</evidence>
<dbReference type="InterPro" id="IPR019186">
    <property type="entry name" value="Nucleolar_protein_12"/>
</dbReference>
<reference evidence="6 7" key="1">
    <citation type="journal article" date="2024" name="Commun. Biol.">
        <title>Comparative genomic analysis of thermophilic fungi reveals convergent evolutionary adaptations and gene losses.</title>
        <authorList>
            <person name="Steindorff A.S."/>
            <person name="Aguilar-Pontes M.V."/>
            <person name="Robinson A.J."/>
            <person name="Andreopoulos B."/>
            <person name="LaButti K."/>
            <person name="Kuo A."/>
            <person name="Mondo S."/>
            <person name="Riley R."/>
            <person name="Otillar R."/>
            <person name="Haridas S."/>
            <person name="Lipzen A."/>
            <person name="Grimwood J."/>
            <person name="Schmutz J."/>
            <person name="Clum A."/>
            <person name="Reid I.D."/>
            <person name="Moisan M.C."/>
            <person name="Butler G."/>
            <person name="Nguyen T.T.M."/>
            <person name="Dewar K."/>
            <person name="Conant G."/>
            <person name="Drula E."/>
            <person name="Henrissat B."/>
            <person name="Hansel C."/>
            <person name="Singer S."/>
            <person name="Hutchinson M.I."/>
            <person name="de Vries R.P."/>
            <person name="Natvig D.O."/>
            <person name="Powell A.J."/>
            <person name="Tsang A."/>
            <person name="Grigoriev I.V."/>
        </authorList>
    </citation>
    <scope>NUCLEOTIDE SEQUENCE [LARGE SCALE GENOMIC DNA]</scope>
    <source>
        <strain evidence="6 7">ATCC 24622</strain>
    </source>
</reference>
<organism evidence="6 7">
    <name type="scientific">Phialemonium thermophilum</name>
    <dbReference type="NCBI Taxonomy" id="223376"/>
    <lineage>
        <taxon>Eukaryota</taxon>
        <taxon>Fungi</taxon>
        <taxon>Dikarya</taxon>
        <taxon>Ascomycota</taxon>
        <taxon>Pezizomycotina</taxon>
        <taxon>Sordariomycetes</taxon>
        <taxon>Sordariomycetidae</taxon>
        <taxon>Cephalothecales</taxon>
        <taxon>Cephalothecaceae</taxon>
        <taxon>Phialemonium</taxon>
    </lineage>
</organism>
<evidence type="ECO:0000256" key="2">
    <source>
        <dbReference type="ARBA" id="ARBA00007175"/>
    </source>
</evidence>
<keyword evidence="3" id="KW-0175">Coiled coil</keyword>
<dbReference type="EMBL" id="JAZHXJ010000616">
    <property type="protein sequence ID" value="KAL1855765.1"/>
    <property type="molecule type" value="Genomic_DNA"/>
</dbReference>
<comment type="caution">
    <text evidence="6">The sequence shown here is derived from an EMBL/GenBank/DDBJ whole genome shotgun (WGS) entry which is preliminary data.</text>
</comment>
<keyword evidence="4" id="KW-0539">Nucleus</keyword>
<evidence type="ECO:0000313" key="7">
    <source>
        <dbReference type="Proteomes" id="UP001586593"/>
    </source>
</evidence>
<feature type="compositionally biased region" description="Basic residues" evidence="5">
    <location>
        <begin position="190"/>
        <end position="202"/>
    </location>
</feature>